<proteinExistence type="predicted"/>
<dbReference type="Proteomes" id="UP000275027">
    <property type="component" value="Unassembled WGS sequence"/>
</dbReference>
<name>A0A497U6D3_9FLAO</name>
<comment type="caution">
    <text evidence="3">The sequence shown here is derived from an EMBL/GenBank/DDBJ whole genome shotgun (WGS) entry which is preliminary data.</text>
</comment>
<accession>A0A497U6D3</accession>
<sequence length="299" mass="35640">MEITSRRHPYKFYFALLIINLAFLCFSIFFFISNEVNAHALGFIFIGMAAVFNYIFLKKSPKIIVNDKGIQVGKKQYYWNDRLEIEITGKGMGYIHSDYEATKILFKNQEVVCIYDVYYANSPEIKSFINQVVINESEAFKFEKIRLEKKNLSFENLKTFKGHPIFSFRGIMMWGLILFVIFVPSKNPKSLEFVPILVVSAFCLFWFLLNSWMAHYFQISNKYFIVKNHYFFWIKKVYLLKDIREIVYDQQVRQPNALRIITKDFDNSRFLAGTLRDKHWLEMMTVLRNKKIKVRNESI</sequence>
<evidence type="ECO:0000313" key="2">
    <source>
        <dbReference type="EMBL" id="PKW30115.1"/>
    </source>
</evidence>
<feature type="transmembrane region" description="Helical" evidence="1">
    <location>
        <begin position="38"/>
        <end position="57"/>
    </location>
</feature>
<dbReference type="EMBL" id="RCCB01000012">
    <property type="protein sequence ID" value="RLJ24455.1"/>
    <property type="molecule type" value="Genomic_DNA"/>
</dbReference>
<evidence type="ECO:0000313" key="3">
    <source>
        <dbReference type="EMBL" id="RLJ24455.1"/>
    </source>
</evidence>
<keyword evidence="1" id="KW-1133">Transmembrane helix</keyword>
<dbReference type="AlphaFoldDB" id="A0A497U6D3"/>
<evidence type="ECO:0000256" key="1">
    <source>
        <dbReference type="SAM" id="Phobius"/>
    </source>
</evidence>
<keyword evidence="1" id="KW-0472">Membrane</keyword>
<reference evidence="2 4" key="1">
    <citation type="submission" date="2017-12" db="EMBL/GenBank/DDBJ databases">
        <title>Genomic Encyclopedia of Type Strains, Phase III (KMG-III): the genomes of soil and plant-associated and newly described type strains.</title>
        <authorList>
            <person name="Whitman W."/>
        </authorList>
    </citation>
    <scope>NUCLEOTIDE SEQUENCE [LARGE SCALE GENOMIC DNA]</scope>
    <source>
        <strain evidence="2 4">IP-10</strain>
    </source>
</reference>
<protein>
    <submittedName>
        <fullName evidence="3">Uncharacterized protein</fullName>
    </submittedName>
</protein>
<reference evidence="3 5" key="2">
    <citation type="submission" date="2018-10" db="EMBL/GenBank/DDBJ databases">
        <title>Genomic Encyclopedia of Archaeal and Bacterial Type Strains, Phase II (KMG-II): from individual species to whole genera.</title>
        <authorList>
            <person name="Goeker M."/>
        </authorList>
    </citation>
    <scope>NUCLEOTIDE SEQUENCE [LARGE SCALE GENOMIC DNA]</scope>
    <source>
        <strain evidence="3 5">DSM 21886</strain>
    </source>
</reference>
<keyword evidence="4" id="KW-1185">Reference proteome</keyword>
<dbReference type="Proteomes" id="UP000233767">
    <property type="component" value="Unassembled WGS sequence"/>
</dbReference>
<feature type="transmembrane region" description="Helical" evidence="1">
    <location>
        <begin position="166"/>
        <end position="184"/>
    </location>
</feature>
<organism evidence="3 5">
    <name type="scientific">Flavobacterium lindanitolerans</name>
    <dbReference type="NCBI Taxonomy" id="428988"/>
    <lineage>
        <taxon>Bacteria</taxon>
        <taxon>Pseudomonadati</taxon>
        <taxon>Bacteroidota</taxon>
        <taxon>Flavobacteriia</taxon>
        <taxon>Flavobacteriales</taxon>
        <taxon>Flavobacteriaceae</taxon>
        <taxon>Flavobacterium</taxon>
    </lineage>
</organism>
<gene>
    <name evidence="2" type="ORF">B0G92_1764</name>
    <name evidence="3" type="ORF">CLV50_2336</name>
</gene>
<feature type="transmembrane region" description="Helical" evidence="1">
    <location>
        <begin position="196"/>
        <end position="217"/>
    </location>
</feature>
<dbReference type="EMBL" id="PJND01000007">
    <property type="protein sequence ID" value="PKW30115.1"/>
    <property type="molecule type" value="Genomic_DNA"/>
</dbReference>
<feature type="transmembrane region" description="Helical" evidence="1">
    <location>
        <begin position="12"/>
        <end position="32"/>
    </location>
</feature>
<keyword evidence="1" id="KW-0812">Transmembrane</keyword>
<evidence type="ECO:0000313" key="4">
    <source>
        <dbReference type="Proteomes" id="UP000233767"/>
    </source>
</evidence>
<dbReference type="RefSeq" id="WP_101471814.1">
    <property type="nucleotide sequence ID" value="NZ_PJND01000007.1"/>
</dbReference>
<evidence type="ECO:0000313" key="5">
    <source>
        <dbReference type="Proteomes" id="UP000275027"/>
    </source>
</evidence>